<dbReference type="KEGG" id="vg:55816746"/>
<name>A0A6G8R2D6_9CAUD</name>
<keyword evidence="2" id="KW-1185">Reference proteome</keyword>
<dbReference type="GeneID" id="55816746"/>
<evidence type="ECO:0000313" key="2">
    <source>
        <dbReference type="Proteomes" id="UP000500909"/>
    </source>
</evidence>
<dbReference type="RefSeq" id="YP_009887291.1">
    <property type="nucleotide sequence ID" value="NC_049498.1"/>
</dbReference>
<gene>
    <name evidence="1" type="primary">25</name>
    <name evidence="1" type="ORF">SEA_ABBA_25</name>
</gene>
<evidence type="ECO:0000313" key="1">
    <source>
        <dbReference type="EMBL" id="QIN94354.1"/>
    </source>
</evidence>
<protein>
    <submittedName>
        <fullName evidence="1">Uncharacterized protein</fullName>
    </submittedName>
</protein>
<dbReference type="EMBL" id="MT024868">
    <property type="protein sequence ID" value="QIN94354.1"/>
    <property type="molecule type" value="Genomic_DNA"/>
</dbReference>
<proteinExistence type="predicted"/>
<organism evidence="1 2">
    <name type="scientific">Arthrobacter phage Abba</name>
    <dbReference type="NCBI Taxonomy" id="2713256"/>
    <lineage>
        <taxon>Viruses</taxon>
        <taxon>Duplodnaviria</taxon>
        <taxon>Heunggongvirae</taxon>
        <taxon>Uroviricota</taxon>
        <taxon>Caudoviricetes</taxon>
        <taxon>Berryhillviridae</taxon>
        <taxon>Ayohtrevirus</taxon>
        <taxon>Ayohtrevirus abba</taxon>
    </lineage>
</organism>
<dbReference type="InterPro" id="IPR056037">
    <property type="entry name" value="DUF7620"/>
</dbReference>
<sequence>MIRSWLRGKFGLSHEELEKSRQELEAAQAIEKRALAMSGESARLGAALRAIQHENHFGQSLTHAYRKA</sequence>
<dbReference type="Proteomes" id="UP000500909">
    <property type="component" value="Segment"/>
</dbReference>
<dbReference type="Pfam" id="PF24596">
    <property type="entry name" value="DUF7620"/>
    <property type="match status" value="1"/>
</dbReference>
<accession>A0A6G8R2D6</accession>
<reference evidence="1 2" key="1">
    <citation type="submission" date="2020-02" db="EMBL/GenBank/DDBJ databases">
        <authorList>
            <person name="Bojorquez D.A."/>
            <person name="Alcantara J.K.D.L."/>
            <person name="Arambulo J.M.L."/>
            <person name="Budzinski C.A."/>
            <person name="Campbell G.A."/>
            <person name="Dosanjh M.K."/>
            <person name="Gallardo M.A."/>
            <person name="Huang C."/>
            <person name="Nguyen N."/>
            <person name="Yee O.M."/>
            <person name="Ngo R.T."/>
            <person name="Kapinos A."/>
            <person name="Freise A.C."/>
            <person name="Reddi K."/>
            <person name="Moberg-Parker J."/>
            <person name="Garlena R.A."/>
            <person name="Russell D.A."/>
            <person name="Pope W.H."/>
            <person name="Jacobs-Sera D."/>
            <person name="Hatfull G.F."/>
        </authorList>
    </citation>
    <scope>NUCLEOTIDE SEQUENCE [LARGE SCALE GENOMIC DNA]</scope>
</reference>